<dbReference type="EMBL" id="DSPX01000209">
    <property type="protein sequence ID" value="HGG03057.1"/>
    <property type="molecule type" value="Genomic_DNA"/>
</dbReference>
<dbReference type="InterPro" id="IPR012903">
    <property type="entry name" value="Nif11"/>
</dbReference>
<comment type="caution">
    <text evidence="2">The sequence shown here is derived from an EMBL/GenBank/DDBJ whole genome shotgun (WGS) entry which is preliminary data.</text>
</comment>
<protein>
    <submittedName>
        <fullName evidence="2">Nif11 family protein</fullName>
    </submittedName>
</protein>
<dbReference type="Pfam" id="PF07862">
    <property type="entry name" value="Nif11"/>
    <property type="match status" value="1"/>
</dbReference>
<dbReference type="AlphaFoldDB" id="A0A7C3VMV4"/>
<accession>A0A7C3VMV4</accession>
<proteinExistence type="predicted"/>
<evidence type="ECO:0000313" key="2">
    <source>
        <dbReference type="EMBL" id="HGG03057.1"/>
    </source>
</evidence>
<feature type="domain" description="Nif11" evidence="1">
    <location>
        <begin position="16"/>
        <end position="63"/>
    </location>
</feature>
<name>A0A7C3VMV4_9CYAN</name>
<sequence length="102" mass="11762">MNNIFCIFIRRLLPVSREALIKFLQAAVAAPEIREELKASATSPREIVEFAHDYGYRFTEQELQVELNRIFDKFPPLEIPPGAGSAEFIIDEMLNFCEMQLL</sequence>
<organism evidence="2">
    <name type="scientific">Planktothricoides sp. SpSt-374</name>
    <dbReference type="NCBI Taxonomy" id="2282167"/>
    <lineage>
        <taxon>Bacteria</taxon>
        <taxon>Bacillati</taxon>
        <taxon>Cyanobacteriota</taxon>
        <taxon>Cyanophyceae</taxon>
        <taxon>Oscillatoriophycideae</taxon>
        <taxon>Oscillatoriales</taxon>
        <taxon>Oscillatoriaceae</taxon>
        <taxon>Planktothricoides</taxon>
    </lineage>
</organism>
<reference evidence="2" key="1">
    <citation type="journal article" date="2020" name="mSystems">
        <title>Genome- and Community-Level Interaction Insights into Carbon Utilization and Element Cycling Functions of Hydrothermarchaeota in Hydrothermal Sediment.</title>
        <authorList>
            <person name="Zhou Z."/>
            <person name="Liu Y."/>
            <person name="Xu W."/>
            <person name="Pan J."/>
            <person name="Luo Z.H."/>
            <person name="Li M."/>
        </authorList>
    </citation>
    <scope>NUCLEOTIDE SEQUENCE [LARGE SCALE GENOMIC DNA]</scope>
    <source>
        <strain evidence="2">SpSt-374</strain>
    </source>
</reference>
<evidence type="ECO:0000259" key="1">
    <source>
        <dbReference type="Pfam" id="PF07862"/>
    </source>
</evidence>
<gene>
    <name evidence="2" type="ORF">ENR15_21055</name>
</gene>